<evidence type="ECO:0000313" key="2">
    <source>
        <dbReference type="Proteomes" id="UP000688137"/>
    </source>
</evidence>
<dbReference type="OMA" id="YIINIEF"/>
<name>A0A8S1KXH3_PARPR</name>
<sequence length="544" mass="61822">MLICYGEDGSFNLPQEVVTDWEKQNNKYIINIEFNLMMSHLIRQIKEKMYTMRILLSIFVISKTQWLLVSEDLLDFSVSAANWYYKGSCDWNGGAQGGAGAVSKCNDNDIQYILAGNYNDRVYYSVLNLPPHYQIKVIVDAYFLDSQSSFQDVAYDVQGSSTGTYSLQYKDSTLLNYQVACKASWNNFEIQTFMLTFTHNDNSEIRFRVCATSFGSKNYGIRNLQIYVNPCHWSCLKCSSSNSASNCLACFTNPSTTLGSPSTCGSCLPNYAFIEYIDDTKSCVTECHYYRVPDSNKVCQFNENMLPFTTYFDTTTFSSTSPWVFVPDPINYNLVYSQKINSISCQTSKNYVGPFYYNEGFSVTLSIPYNISYIRFRATIIKFNDWADYSAVHVLLDNIEFGSVYTLGQVLTGRNADKLYSDSNCTNPTVGYYRLEIKLKSNITNPQISLYGSMDQVGSQSWGFRDVVMDVMKCQSSCSWCDFDLKCYACSTGFLYKNRCVPSCPVHSVQTTGVCTDFDEPVDYTKYLIKAFYDSSNTTDTNVL</sequence>
<dbReference type="PANTHER" id="PTHR38934">
    <property type="entry name" value="HYPHALLY REGULATED CELL WALL PROTEIN 1"/>
    <property type="match status" value="1"/>
</dbReference>
<dbReference type="EMBL" id="CAJJDM010000021">
    <property type="protein sequence ID" value="CAD8055654.1"/>
    <property type="molecule type" value="Genomic_DNA"/>
</dbReference>
<organism evidence="1 2">
    <name type="scientific">Paramecium primaurelia</name>
    <dbReference type="NCBI Taxonomy" id="5886"/>
    <lineage>
        <taxon>Eukaryota</taxon>
        <taxon>Sar</taxon>
        <taxon>Alveolata</taxon>
        <taxon>Ciliophora</taxon>
        <taxon>Intramacronucleata</taxon>
        <taxon>Oligohymenophorea</taxon>
        <taxon>Peniculida</taxon>
        <taxon>Parameciidae</taxon>
        <taxon>Paramecium</taxon>
    </lineage>
</organism>
<dbReference type="AlphaFoldDB" id="A0A8S1KXH3"/>
<dbReference type="Proteomes" id="UP000688137">
    <property type="component" value="Unassembled WGS sequence"/>
</dbReference>
<comment type="caution">
    <text evidence="1">The sequence shown here is derived from an EMBL/GenBank/DDBJ whole genome shotgun (WGS) entry which is preliminary data.</text>
</comment>
<accession>A0A8S1KXH3</accession>
<dbReference type="PANTHER" id="PTHR38934:SF6">
    <property type="entry name" value="CHROMOSOME UNDETERMINED SCAFFOLD_176, WHOLE GENOME SHOTGUN SEQUENCE"/>
    <property type="match status" value="1"/>
</dbReference>
<evidence type="ECO:0000313" key="1">
    <source>
        <dbReference type="EMBL" id="CAD8055654.1"/>
    </source>
</evidence>
<gene>
    <name evidence="1" type="ORF">PPRIM_AZ9-3.1.T0230289</name>
</gene>
<protein>
    <submittedName>
        <fullName evidence="1">Uncharacterized protein</fullName>
    </submittedName>
</protein>
<keyword evidence="2" id="KW-1185">Reference proteome</keyword>
<proteinExistence type="predicted"/>
<reference evidence="1" key="1">
    <citation type="submission" date="2021-01" db="EMBL/GenBank/DDBJ databases">
        <authorList>
            <consortium name="Genoscope - CEA"/>
            <person name="William W."/>
        </authorList>
    </citation>
    <scope>NUCLEOTIDE SEQUENCE</scope>
</reference>